<keyword evidence="1" id="KW-0812">Transmembrane</keyword>
<organism evidence="3 4">
    <name type="scientific">Mycolicibacterium obuense</name>
    <dbReference type="NCBI Taxonomy" id="1807"/>
    <lineage>
        <taxon>Bacteria</taxon>
        <taxon>Bacillati</taxon>
        <taxon>Actinomycetota</taxon>
        <taxon>Actinomycetes</taxon>
        <taxon>Mycobacteriales</taxon>
        <taxon>Mycobacteriaceae</taxon>
        <taxon>Mycolicibacterium</taxon>
    </lineage>
</organism>
<dbReference type="RefSeq" id="WP_048422271.1">
    <property type="nucleotide sequence ID" value="NZ_JYNU01000005.1"/>
</dbReference>
<accession>A0A0J6WFD4</accession>
<dbReference type="EMBL" id="JYNU01000005">
    <property type="protein sequence ID" value="KMO80457.1"/>
    <property type="molecule type" value="Genomic_DNA"/>
</dbReference>
<comment type="caution">
    <text evidence="3">The sequence shown here is derived from an EMBL/GenBank/DDBJ whole genome shotgun (WGS) entry which is preliminary data.</text>
</comment>
<feature type="transmembrane region" description="Helical" evidence="1">
    <location>
        <begin position="16"/>
        <end position="37"/>
    </location>
</feature>
<feature type="domain" description="DUF218" evidence="2">
    <location>
        <begin position="48"/>
        <end position="149"/>
    </location>
</feature>
<keyword evidence="1" id="KW-1133">Transmembrane helix</keyword>
<dbReference type="Proteomes" id="UP000036313">
    <property type="component" value="Unassembled WGS sequence"/>
</dbReference>
<proteinExistence type="predicted"/>
<evidence type="ECO:0000259" key="2">
    <source>
        <dbReference type="Pfam" id="PF02698"/>
    </source>
</evidence>
<sequence length="197" mass="21921">MGEKRRSGVRAGPLPAAVYALIAVLFLNGATGTLFFAHARPDPLAKVDAIVVLGGEHDGREAYGLKLAGQGYAPTVLMSDPYGPRDPVMKRYCRHQADIEVICRPPVPSTTRGEALMTRALAEQRGWRSVIVISWRYHLPRARRIFDVCFGAPDRTVIMRDVPRTYRFSVAQWQYTFLYQYGGFVKAEVQGSCDSAT</sequence>
<dbReference type="Pfam" id="PF02698">
    <property type="entry name" value="DUF218"/>
    <property type="match status" value="1"/>
</dbReference>
<dbReference type="CDD" id="cd06259">
    <property type="entry name" value="YdcF-like"/>
    <property type="match status" value="1"/>
</dbReference>
<name>A0A0J6WFD4_9MYCO</name>
<reference evidence="3 4" key="1">
    <citation type="journal article" date="2015" name="Genome Biol. Evol.">
        <title>Characterization of Three Mycobacterium spp. with Potential Use in Bioremediation by Genome Sequencing and Comparative Genomics.</title>
        <authorList>
            <person name="Das S."/>
            <person name="Pettersson B.M."/>
            <person name="Behra P.R."/>
            <person name="Ramesh M."/>
            <person name="Dasgupta S."/>
            <person name="Bhattacharya A."/>
            <person name="Kirsebom L.A."/>
        </authorList>
    </citation>
    <scope>NUCLEOTIDE SEQUENCE [LARGE SCALE GENOMIC DNA]</scope>
    <source>
        <strain evidence="3 4">DSM 44075</strain>
    </source>
</reference>
<keyword evidence="1" id="KW-0472">Membrane</keyword>
<dbReference type="PATRIC" id="fig|1807.14.peg.922"/>
<evidence type="ECO:0000313" key="3">
    <source>
        <dbReference type="EMBL" id="KMO80457.1"/>
    </source>
</evidence>
<protein>
    <recommendedName>
        <fullName evidence="2">DUF218 domain-containing protein</fullName>
    </recommendedName>
</protein>
<evidence type="ECO:0000313" key="4">
    <source>
        <dbReference type="Proteomes" id="UP000036313"/>
    </source>
</evidence>
<gene>
    <name evidence="3" type="ORF">MOBUDSM44075_00921</name>
</gene>
<dbReference type="InterPro" id="IPR003848">
    <property type="entry name" value="DUF218"/>
</dbReference>
<evidence type="ECO:0000256" key="1">
    <source>
        <dbReference type="SAM" id="Phobius"/>
    </source>
</evidence>
<dbReference type="AlphaFoldDB" id="A0A0J6WFD4"/>